<comment type="caution">
    <text evidence="1">The sequence shown here is derived from an EMBL/GenBank/DDBJ whole genome shotgun (WGS) entry which is preliminary data.</text>
</comment>
<evidence type="ECO:0000313" key="2">
    <source>
        <dbReference type="Proteomes" id="UP000812287"/>
    </source>
</evidence>
<name>A0A9P7VK62_9AGAR</name>
<evidence type="ECO:0000313" key="1">
    <source>
        <dbReference type="EMBL" id="KAG7442073.1"/>
    </source>
</evidence>
<accession>A0A9P7VK62</accession>
<dbReference type="RefSeq" id="XP_043035573.1">
    <property type="nucleotide sequence ID" value="XM_043179507.1"/>
</dbReference>
<dbReference type="OrthoDB" id="3060838at2759"/>
<dbReference type="EMBL" id="MU250554">
    <property type="protein sequence ID" value="KAG7442073.1"/>
    <property type="molecule type" value="Genomic_DNA"/>
</dbReference>
<reference evidence="1" key="1">
    <citation type="submission" date="2020-11" db="EMBL/GenBank/DDBJ databases">
        <title>Adaptations for nitrogen fixation in a non-lichenized fungal sporocarp promotes dispersal by wood-feeding termites.</title>
        <authorList>
            <consortium name="DOE Joint Genome Institute"/>
            <person name="Koch R.A."/>
            <person name="Yoon G."/>
            <person name="Arayal U."/>
            <person name="Lail K."/>
            <person name="Amirebrahimi M."/>
            <person name="Labutti K."/>
            <person name="Lipzen A."/>
            <person name="Riley R."/>
            <person name="Barry K."/>
            <person name="Henrissat B."/>
            <person name="Grigoriev I.V."/>
            <person name="Herr J.R."/>
            <person name="Aime M.C."/>
        </authorList>
    </citation>
    <scope>NUCLEOTIDE SEQUENCE</scope>
    <source>
        <strain evidence="1">MCA 3950</strain>
    </source>
</reference>
<dbReference type="AlphaFoldDB" id="A0A9P7VK62"/>
<protein>
    <submittedName>
        <fullName evidence="1">Uncharacterized protein</fullName>
    </submittedName>
</protein>
<keyword evidence="2" id="KW-1185">Reference proteome</keyword>
<dbReference type="Proteomes" id="UP000812287">
    <property type="component" value="Unassembled WGS sequence"/>
</dbReference>
<sequence>MFAIAIATPAYQTKAHGATDSLWKVNAAWVYVFVRFRVDNGNVRMAQLNGLRKNGRLSEVDYAALTFFEEGTGPCIDNQPAIRDGYENEIVDAVYQAKSRVLNKTIQEIGMGMYHKQLFVCAGFGWFAFVARA</sequence>
<proteinExistence type="predicted"/>
<organism evidence="1 2">
    <name type="scientific">Guyanagaster necrorhizus</name>
    <dbReference type="NCBI Taxonomy" id="856835"/>
    <lineage>
        <taxon>Eukaryota</taxon>
        <taxon>Fungi</taxon>
        <taxon>Dikarya</taxon>
        <taxon>Basidiomycota</taxon>
        <taxon>Agaricomycotina</taxon>
        <taxon>Agaricomycetes</taxon>
        <taxon>Agaricomycetidae</taxon>
        <taxon>Agaricales</taxon>
        <taxon>Marasmiineae</taxon>
        <taxon>Physalacriaceae</taxon>
        <taxon>Guyanagaster</taxon>
    </lineage>
</organism>
<dbReference type="GeneID" id="66101801"/>
<gene>
    <name evidence="1" type="ORF">BT62DRAFT_1079604</name>
</gene>